<feature type="non-terminal residue" evidence="1">
    <location>
        <position position="1"/>
    </location>
</feature>
<dbReference type="AlphaFoldDB" id="A0A1B6IVG7"/>
<accession>A0A1B6IVG7</accession>
<dbReference type="EMBL" id="GECU01016798">
    <property type="protein sequence ID" value="JAS90908.1"/>
    <property type="molecule type" value="Transcribed_RNA"/>
</dbReference>
<evidence type="ECO:0000313" key="1">
    <source>
        <dbReference type="EMBL" id="JAS90908.1"/>
    </source>
</evidence>
<protein>
    <submittedName>
        <fullName evidence="1">Uncharacterized protein</fullName>
    </submittedName>
</protein>
<name>A0A1B6IVG7_9HEMI</name>
<gene>
    <name evidence="1" type="ORF">g.20786</name>
</gene>
<proteinExistence type="predicted"/>
<sequence length="136" mass="15580">HGFTRLKDSSSMRLWLSKTLSSKFPDVSFDHITIFLDCYNNETIAAEVRYFKEETLYDVRKRYGEVHGSGSLLSILSVREPALFQKFQDPSIFDLSASELADMGEDAVAFVKRVNLAAFMYRELSKCIEKGLVEKH</sequence>
<organism evidence="1">
    <name type="scientific">Homalodisca liturata</name>
    <dbReference type="NCBI Taxonomy" id="320908"/>
    <lineage>
        <taxon>Eukaryota</taxon>
        <taxon>Metazoa</taxon>
        <taxon>Ecdysozoa</taxon>
        <taxon>Arthropoda</taxon>
        <taxon>Hexapoda</taxon>
        <taxon>Insecta</taxon>
        <taxon>Pterygota</taxon>
        <taxon>Neoptera</taxon>
        <taxon>Paraneoptera</taxon>
        <taxon>Hemiptera</taxon>
        <taxon>Auchenorrhyncha</taxon>
        <taxon>Membracoidea</taxon>
        <taxon>Cicadellidae</taxon>
        <taxon>Cicadellinae</taxon>
        <taxon>Proconiini</taxon>
        <taxon>Homalodisca</taxon>
    </lineage>
</organism>
<reference evidence="1" key="1">
    <citation type="submission" date="2015-11" db="EMBL/GenBank/DDBJ databases">
        <title>De novo transcriptome assembly of four potential Pierce s Disease insect vectors from Arizona vineyards.</title>
        <authorList>
            <person name="Tassone E.E."/>
        </authorList>
    </citation>
    <scope>NUCLEOTIDE SEQUENCE</scope>
</reference>